<organism evidence="1 2">
    <name type="scientific">Puccinia graminis f. sp. tritici</name>
    <dbReference type="NCBI Taxonomy" id="56615"/>
    <lineage>
        <taxon>Eukaryota</taxon>
        <taxon>Fungi</taxon>
        <taxon>Dikarya</taxon>
        <taxon>Basidiomycota</taxon>
        <taxon>Pucciniomycotina</taxon>
        <taxon>Pucciniomycetes</taxon>
        <taxon>Pucciniales</taxon>
        <taxon>Pucciniaceae</taxon>
        <taxon>Puccinia</taxon>
    </lineage>
</organism>
<gene>
    <name evidence="1" type="ORF">PGTUg99_033988</name>
</gene>
<reference evidence="1 2" key="1">
    <citation type="submission" date="2019-05" db="EMBL/GenBank/DDBJ databases">
        <title>Emergence of the Ug99 lineage of the wheat stem rust pathogen through somatic hybridization.</title>
        <authorList>
            <person name="Li F."/>
            <person name="Upadhyaya N.M."/>
            <person name="Sperschneider J."/>
            <person name="Matny O."/>
            <person name="Nguyen-Phuc H."/>
            <person name="Mago R."/>
            <person name="Raley C."/>
            <person name="Miller M.E."/>
            <person name="Silverstein K.A.T."/>
            <person name="Henningsen E."/>
            <person name="Hirsch C.D."/>
            <person name="Visser B."/>
            <person name="Pretorius Z.A."/>
            <person name="Steffenson B.J."/>
            <person name="Schwessinger B."/>
            <person name="Dodds P.N."/>
            <person name="Figueroa M."/>
        </authorList>
    </citation>
    <scope>NUCLEOTIDE SEQUENCE [LARGE SCALE GENOMIC DNA]</scope>
    <source>
        <strain evidence="1 2">Ug99</strain>
    </source>
</reference>
<accession>A0A5B0S0Q9</accession>
<proteinExistence type="predicted"/>
<dbReference type="Proteomes" id="UP000325313">
    <property type="component" value="Unassembled WGS sequence"/>
</dbReference>
<evidence type="ECO:0000313" key="2">
    <source>
        <dbReference type="Proteomes" id="UP000325313"/>
    </source>
</evidence>
<dbReference type="AlphaFoldDB" id="A0A5B0S0Q9"/>
<sequence length="119" mass="14136">MIKHPTQQRILEALNFDPRGNEDQKLKMMTRAAVQVIIAYYFKSNTGKFLQVFPNESIFISSLVRITKRTGERFLHEYFMLNGFKEMANLKLFPWRNYFLKTSNNLIILKRLIQSQRGC</sequence>
<evidence type="ECO:0000313" key="1">
    <source>
        <dbReference type="EMBL" id="KAA1131630.1"/>
    </source>
</evidence>
<dbReference type="EMBL" id="VDEP01000103">
    <property type="protein sequence ID" value="KAA1131630.1"/>
    <property type="molecule type" value="Genomic_DNA"/>
</dbReference>
<comment type="caution">
    <text evidence="1">The sequence shown here is derived from an EMBL/GenBank/DDBJ whole genome shotgun (WGS) entry which is preliminary data.</text>
</comment>
<name>A0A5B0S0Q9_PUCGR</name>
<protein>
    <submittedName>
        <fullName evidence="1">Uncharacterized protein</fullName>
    </submittedName>
</protein>